<dbReference type="SUPFAM" id="SSF52242">
    <property type="entry name" value="Cobalamin (vitamin B12)-binding domain"/>
    <property type="match status" value="1"/>
</dbReference>
<dbReference type="GO" id="GO:0008705">
    <property type="term" value="F:methionine synthase activity"/>
    <property type="evidence" value="ECO:0007669"/>
    <property type="project" value="TreeGrafter"/>
</dbReference>
<evidence type="ECO:0000256" key="1">
    <source>
        <dbReference type="ARBA" id="ARBA00022723"/>
    </source>
</evidence>
<feature type="non-terminal residue" evidence="5">
    <location>
        <position position="1"/>
    </location>
</feature>
<dbReference type="Gene3D" id="1.10.1240.10">
    <property type="entry name" value="Methionine synthase domain"/>
    <property type="match status" value="1"/>
</dbReference>
<comment type="caution">
    <text evidence="5">The sequence shown here is derived from an EMBL/GenBank/DDBJ whole genome shotgun (WGS) entry which is preliminary data.</text>
</comment>
<accession>A0A9D2A8Q6</accession>
<evidence type="ECO:0000259" key="4">
    <source>
        <dbReference type="PROSITE" id="PS51337"/>
    </source>
</evidence>
<dbReference type="InterPro" id="IPR003759">
    <property type="entry name" value="Cbl-bd_cap"/>
</dbReference>
<feature type="domain" description="B12-binding N-terminal" evidence="4">
    <location>
        <begin position="1"/>
        <end position="52"/>
    </location>
</feature>
<dbReference type="InterPro" id="IPR050554">
    <property type="entry name" value="Met_Synthase/Corrinoid"/>
</dbReference>
<dbReference type="PANTHER" id="PTHR45833">
    <property type="entry name" value="METHIONINE SYNTHASE"/>
    <property type="match status" value="1"/>
</dbReference>
<dbReference type="InterPro" id="IPR036724">
    <property type="entry name" value="Cobalamin-bd_sf"/>
</dbReference>
<dbReference type="Pfam" id="PF02310">
    <property type="entry name" value="B12-binding"/>
    <property type="match status" value="1"/>
</dbReference>
<dbReference type="GO" id="GO:0005829">
    <property type="term" value="C:cytosol"/>
    <property type="evidence" value="ECO:0007669"/>
    <property type="project" value="TreeGrafter"/>
</dbReference>
<protein>
    <submittedName>
        <fullName evidence="5">Cobalamin-dependent protein</fullName>
    </submittedName>
</protein>
<reference evidence="5" key="2">
    <citation type="submission" date="2021-04" db="EMBL/GenBank/DDBJ databases">
        <authorList>
            <person name="Gilroy R."/>
        </authorList>
    </citation>
    <scope>NUCLEOTIDE SEQUENCE</scope>
    <source>
        <strain evidence="5">ChiHjej12B11-24981</strain>
    </source>
</reference>
<evidence type="ECO:0000313" key="6">
    <source>
        <dbReference type="Proteomes" id="UP000824023"/>
    </source>
</evidence>
<sequence length="172" mass="18501">LTKGLIVGMEKIGIKFKANQVFVPQVLMSAKAMSTAMKHLKPFFNSGSVRSKGQFIIGTVEGDLHDIGKNLVAMMVEGNGYEVIDLGVDVKTDRFLEAIKQHPDAYVGMSALLTTTMTNMAQINAAIKSAYPNVITFIGGAPVTQAFATQIGADYYTEGPQELVEVLNKLSA</sequence>
<organism evidence="5 6">
    <name type="scientific">Candidatus Bacteroides merdipullorum</name>
    <dbReference type="NCBI Taxonomy" id="2838474"/>
    <lineage>
        <taxon>Bacteria</taxon>
        <taxon>Pseudomonadati</taxon>
        <taxon>Bacteroidota</taxon>
        <taxon>Bacteroidia</taxon>
        <taxon>Bacteroidales</taxon>
        <taxon>Bacteroidaceae</taxon>
        <taxon>Bacteroides</taxon>
    </lineage>
</organism>
<dbReference type="Gene3D" id="3.40.50.280">
    <property type="entry name" value="Cobalamin-binding domain"/>
    <property type="match status" value="1"/>
</dbReference>
<feature type="domain" description="B12-binding" evidence="3">
    <location>
        <begin position="52"/>
        <end position="172"/>
    </location>
</feature>
<dbReference type="GO" id="GO:0031419">
    <property type="term" value="F:cobalamin binding"/>
    <property type="evidence" value="ECO:0007669"/>
    <property type="project" value="InterPro"/>
</dbReference>
<dbReference type="InterPro" id="IPR036594">
    <property type="entry name" value="Meth_synthase_dom"/>
</dbReference>
<evidence type="ECO:0000313" key="5">
    <source>
        <dbReference type="EMBL" id="HIZ01680.1"/>
    </source>
</evidence>
<reference evidence="5" key="1">
    <citation type="journal article" date="2021" name="PeerJ">
        <title>Extensive microbial diversity within the chicken gut microbiome revealed by metagenomics and culture.</title>
        <authorList>
            <person name="Gilroy R."/>
            <person name="Ravi A."/>
            <person name="Getino M."/>
            <person name="Pursley I."/>
            <person name="Horton D.L."/>
            <person name="Alikhan N.F."/>
            <person name="Baker D."/>
            <person name="Gharbi K."/>
            <person name="Hall N."/>
            <person name="Watson M."/>
            <person name="Adriaenssens E.M."/>
            <person name="Foster-Nyarko E."/>
            <person name="Jarju S."/>
            <person name="Secka A."/>
            <person name="Antonio M."/>
            <person name="Oren A."/>
            <person name="Chaudhuri R.R."/>
            <person name="La Ragione R."/>
            <person name="Hildebrand F."/>
            <person name="Pallen M.J."/>
        </authorList>
    </citation>
    <scope>NUCLEOTIDE SEQUENCE</scope>
    <source>
        <strain evidence="5">ChiHjej12B11-24981</strain>
    </source>
</reference>
<name>A0A9D2A8Q6_9BACE</name>
<dbReference type="Proteomes" id="UP000824023">
    <property type="component" value="Unassembled WGS sequence"/>
</dbReference>
<evidence type="ECO:0000259" key="3">
    <source>
        <dbReference type="PROSITE" id="PS51332"/>
    </source>
</evidence>
<gene>
    <name evidence="5" type="ORF">H9819_05410</name>
</gene>
<dbReference type="GO" id="GO:0046872">
    <property type="term" value="F:metal ion binding"/>
    <property type="evidence" value="ECO:0007669"/>
    <property type="project" value="UniProtKB-KW"/>
</dbReference>
<dbReference type="InterPro" id="IPR006158">
    <property type="entry name" value="Cobalamin-bd"/>
</dbReference>
<dbReference type="AlphaFoldDB" id="A0A9D2A8Q6"/>
<dbReference type="EMBL" id="DXCK01000074">
    <property type="protein sequence ID" value="HIZ01680.1"/>
    <property type="molecule type" value="Genomic_DNA"/>
</dbReference>
<proteinExistence type="predicted"/>
<keyword evidence="1" id="KW-0479">Metal-binding</keyword>
<dbReference type="PANTHER" id="PTHR45833:SF1">
    <property type="entry name" value="METHIONINE SYNTHASE"/>
    <property type="match status" value="1"/>
</dbReference>
<dbReference type="SMART" id="SM01018">
    <property type="entry name" value="B12-binding_2"/>
    <property type="match status" value="1"/>
</dbReference>
<dbReference type="GO" id="GO:0050667">
    <property type="term" value="P:homocysteine metabolic process"/>
    <property type="evidence" value="ECO:0007669"/>
    <property type="project" value="TreeGrafter"/>
</dbReference>
<keyword evidence="2" id="KW-0170">Cobalt</keyword>
<dbReference type="PROSITE" id="PS51337">
    <property type="entry name" value="B12_BINDING_NTER"/>
    <property type="match status" value="1"/>
</dbReference>
<evidence type="ECO:0000256" key="2">
    <source>
        <dbReference type="ARBA" id="ARBA00023285"/>
    </source>
</evidence>
<dbReference type="SUPFAM" id="SSF47644">
    <property type="entry name" value="Methionine synthase domain"/>
    <property type="match status" value="1"/>
</dbReference>
<dbReference type="GO" id="GO:0046653">
    <property type="term" value="P:tetrahydrofolate metabolic process"/>
    <property type="evidence" value="ECO:0007669"/>
    <property type="project" value="TreeGrafter"/>
</dbReference>
<dbReference type="Pfam" id="PF02607">
    <property type="entry name" value="B12-binding_2"/>
    <property type="match status" value="1"/>
</dbReference>
<dbReference type="PROSITE" id="PS51332">
    <property type="entry name" value="B12_BINDING"/>
    <property type="match status" value="1"/>
</dbReference>